<dbReference type="PANTHER" id="PTHR43445">
    <property type="entry name" value="UDP-N-ACETYLMURAMATE--L-ALANINE LIGASE-RELATED"/>
    <property type="match status" value="1"/>
</dbReference>
<proteinExistence type="predicted"/>
<protein>
    <submittedName>
        <fullName evidence="3">UDP-N-acetylmuramate:L-alanyl-gamma-D-glutamyl-meso-diaminopimelate ligase</fullName>
        <ecNumber evidence="3">6.3.2.-</ecNumber>
    </submittedName>
</protein>
<evidence type="ECO:0000259" key="2">
    <source>
        <dbReference type="Pfam" id="PF08245"/>
    </source>
</evidence>
<dbReference type="Pfam" id="PF01225">
    <property type="entry name" value="Mur_ligase"/>
    <property type="match status" value="1"/>
</dbReference>
<reference evidence="3 4" key="1">
    <citation type="submission" date="2018-06" db="EMBL/GenBank/DDBJ databases">
        <authorList>
            <consortium name="Pathogen Informatics"/>
            <person name="Doyle S."/>
        </authorList>
    </citation>
    <scope>NUCLEOTIDE SEQUENCE [LARGE SCALE GENOMIC DNA]</scope>
    <source>
        <strain evidence="3 4">NCTC11343</strain>
    </source>
</reference>
<keyword evidence="3" id="KW-0436">Ligase</keyword>
<dbReference type="Gene3D" id="3.40.1190.10">
    <property type="entry name" value="Mur-like, catalytic domain"/>
    <property type="match status" value="1"/>
</dbReference>
<dbReference type="RefSeq" id="WP_070566097.1">
    <property type="nucleotide sequence ID" value="NZ_CP068089.1"/>
</dbReference>
<dbReference type="InterPro" id="IPR013221">
    <property type="entry name" value="Mur_ligase_cen"/>
</dbReference>
<evidence type="ECO:0000313" key="3">
    <source>
        <dbReference type="EMBL" id="SPZ91934.1"/>
    </source>
</evidence>
<dbReference type="InterPro" id="IPR050061">
    <property type="entry name" value="MurCDEF_pg_biosynth"/>
</dbReference>
<dbReference type="InterPro" id="IPR036615">
    <property type="entry name" value="Mur_ligase_C_dom_sf"/>
</dbReference>
<dbReference type="InterPro" id="IPR000713">
    <property type="entry name" value="Mur_ligase_N"/>
</dbReference>
<dbReference type="SUPFAM" id="SSF53244">
    <property type="entry name" value="MurD-like peptide ligases, peptide-binding domain"/>
    <property type="match status" value="1"/>
</dbReference>
<dbReference type="EMBL" id="UAUU01000011">
    <property type="protein sequence ID" value="SPZ91934.1"/>
    <property type="molecule type" value="Genomic_DNA"/>
</dbReference>
<dbReference type="GO" id="GO:0005524">
    <property type="term" value="F:ATP binding"/>
    <property type="evidence" value="ECO:0007669"/>
    <property type="project" value="InterPro"/>
</dbReference>
<feature type="domain" description="Mur ligase N-terminal catalytic" evidence="1">
    <location>
        <begin position="2"/>
        <end position="102"/>
    </location>
</feature>
<dbReference type="AlphaFoldDB" id="A0A2X2JDX5"/>
<organism evidence="3 4">
    <name type="scientific">Sphingobacterium multivorum</name>
    <dbReference type="NCBI Taxonomy" id="28454"/>
    <lineage>
        <taxon>Bacteria</taxon>
        <taxon>Pseudomonadati</taxon>
        <taxon>Bacteroidota</taxon>
        <taxon>Sphingobacteriia</taxon>
        <taxon>Sphingobacteriales</taxon>
        <taxon>Sphingobacteriaceae</taxon>
        <taxon>Sphingobacterium</taxon>
    </lineage>
</organism>
<dbReference type="Proteomes" id="UP000251241">
    <property type="component" value="Unassembled WGS sequence"/>
</dbReference>
<dbReference type="EC" id="6.3.2.-" evidence="3"/>
<dbReference type="SUPFAM" id="SSF53623">
    <property type="entry name" value="MurD-like peptide ligases, catalytic domain"/>
    <property type="match status" value="1"/>
</dbReference>
<dbReference type="SUPFAM" id="SSF51984">
    <property type="entry name" value="MurCD N-terminal domain"/>
    <property type="match status" value="1"/>
</dbReference>
<dbReference type="GO" id="GO:0016881">
    <property type="term" value="F:acid-amino acid ligase activity"/>
    <property type="evidence" value="ECO:0007669"/>
    <property type="project" value="InterPro"/>
</dbReference>
<gene>
    <name evidence="3" type="primary">mpl</name>
    <name evidence="3" type="ORF">NCTC11343_03980</name>
</gene>
<dbReference type="Gene3D" id="3.40.50.720">
    <property type="entry name" value="NAD(P)-binding Rossmann-like Domain"/>
    <property type="match status" value="1"/>
</dbReference>
<feature type="domain" description="Mur ligase central" evidence="2">
    <location>
        <begin position="108"/>
        <end position="283"/>
    </location>
</feature>
<name>A0A2X2JDX5_SPHMU</name>
<evidence type="ECO:0000313" key="4">
    <source>
        <dbReference type="Proteomes" id="UP000251241"/>
    </source>
</evidence>
<sequence length="456" mass="51514">MRIHFIAIGGSVMHNLAISLAKQGHQVTGSDDQIVEPSRSHLIEAGLLPNQLGWFEEKVTEDIDAVILGAHAQADNPELKRAQELGLKIYSFPEFIQELSQDKIRVVIAGSYGKTTITSMVMHVMRFLGKEFDYLVGAQLRGFDKLVDITKHNKIIIIEGDEYVSSKIDPKSKFLYYKPNIALISGIVWNEFNSKISQEEYIKQFEDFIDSIPPKGTLIYNKEDVVLQKVLQDTKDCKINRHGYKIPDYTINKGVTYINTPDGDVPLQVFGKHNLSNIAGAYTICEWLGIKKKEFFEAIKSFNTSIRYLEFVASSEGSVVYQDYACNADKVKSSIHAVKEQFPNQKLVTIIELNSYDSLDSSFLLQYANSMKESDVSVVYVNINSCKELNKDIESVPNNIKNNFNNPDLEVVVSLDGLYSFLDGVKSKGYNLLLMSLNNYNGVNLSVLADRFFRDF</sequence>
<evidence type="ECO:0000259" key="1">
    <source>
        <dbReference type="Pfam" id="PF01225"/>
    </source>
</evidence>
<dbReference type="Pfam" id="PF08245">
    <property type="entry name" value="Mur_ligase_M"/>
    <property type="match status" value="1"/>
</dbReference>
<accession>A0A2X2JDX5</accession>
<dbReference type="InterPro" id="IPR036565">
    <property type="entry name" value="Mur-like_cat_sf"/>
</dbReference>
<dbReference type="Gene3D" id="3.90.190.20">
    <property type="entry name" value="Mur ligase, C-terminal domain"/>
    <property type="match status" value="1"/>
</dbReference>
<dbReference type="GeneID" id="97182240"/>
<dbReference type="PANTHER" id="PTHR43445:SF3">
    <property type="entry name" value="UDP-N-ACETYLMURAMATE--L-ALANINE LIGASE"/>
    <property type="match status" value="1"/>
</dbReference>